<reference evidence="3" key="1">
    <citation type="submission" date="2023-08" db="EMBL/GenBank/DDBJ databases">
        <title>Dental plaque isolates bound by oral lectin ZG16B.</title>
        <authorList>
            <person name="Ghosh S."/>
        </authorList>
    </citation>
    <scope>NUCLEOTIDE SEQUENCE</scope>
    <source>
        <strain evidence="3">DP3_5B</strain>
    </source>
</reference>
<evidence type="ECO:0000256" key="1">
    <source>
        <dbReference type="SAM" id="MobiDB-lite"/>
    </source>
</evidence>
<dbReference type="Proteomes" id="UP001212217">
    <property type="component" value="Unassembled WGS sequence"/>
</dbReference>
<name>A0AAW6B368_9BACL</name>
<organism evidence="3 4">
    <name type="scientific">Gemella haemolysans</name>
    <dbReference type="NCBI Taxonomy" id="1379"/>
    <lineage>
        <taxon>Bacteria</taxon>
        <taxon>Bacillati</taxon>
        <taxon>Bacillota</taxon>
        <taxon>Bacilli</taxon>
        <taxon>Bacillales</taxon>
        <taxon>Gemellaceae</taxon>
        <taxon>Gemella</taxon>
    </lineage>
</organism>
<dbReference type="AlphaFoldDB" id="A0AAW6B368"/>
<feature type="region of interest" description="Disordered" evidence="1">
    <location>
        <begin position="48"/>
        <end position="70"/>
    </location>
</feature>
<evidence type="ECO:0000313" key="3">
    <source>
        <dbReference type="EMBL" id="MDB6185881.1"/>
    </source>
</evidence>
<dbReference type="RefSeq" id="WP_048802685.1">
    <property type="nucleotide sequence ID" value="NZ_JAQMFS010000053.1"/>
</dbReference>
<evidence type="ECO:0000313" key="4">
    <source>
        <dbReference type="Proteomes" id="UP001212217"/>
    </source>
</evidence>
<keyword evidence="2" id="KW-0812">Transmembrane</keyword>
<keyword evidence="2" id="KW-1133">Transmembrane helix</keyword>
<evidence type="ECO:0000256" key="2">
    <source>
        <dbReference type="SAM" id="Phobius"/>
    </source>
</evidence>
<protein>
    <submittedName>
        <fullName evidence="3">Uncharacterized protein</fullName>
    </submittedName>
</protein>
<sequence>MARFLKIFLTLLSITAIAIGLYYYFNGSFSSTNGDQVDDKTNIENIVKSDSSSQEKIEGTVVAKRSTENN</sequence>
<gene>
    <name evidence="3" type="ORF">PNO30_03685</name>
</gene>
<comment type="caution">
    <text evidence="3">The sequence shown here is derived from an EMBL/GenBank/DDBJ whole genome shotgun (WGS) entry which is preliminary data.</text>
</comment>
<keyword evidence="2" id="KW-0472">Membrane</keyword>
<accession>A0AAW6B368</accession>
<dbReference type="EMBL" id="JAQMFS010000053">
    <property type="protein sequence ID" value="MDB6185881.1"/>
    <property type="molecule type" value="Genomic_DNA"/>
</dbReference>
<feature type="transmembrane region" description="Helical" evidence="2">
    <location>
        <begin position="7"/>
        <end position="25"/>
    </location>
</feature>
<proteinExistence type="predicted"/>